<dbReference type="Proteomes" id="UP000268469">
    <property type="component" value="Unassembled WGS sequence"/>
</dbReference>
<dbReference type="Gene3D" id="1.10.287.950">
    <property type="entry name" value="Methyl-accepting chemotaxis protein"/>
    <property type="match status" value="1"/>
</dbReference>
<comment type="caution">
    <text evidence="1">The sequence shown here is derived from an EMBL/GenBank/DDBJ whole genome shotgun (WGS) entry which is preliminary data.</text>
</comment>
<protein>
    <recommendedName>
        <fullName evidence="3">Methyl-accepting chemotaxis protein</fullName>
    </recommendedName>
</protein>
<gene>
    <name evidence="1" type="ORF">DRP53_03965</name>
</gene>
<sequence>SSLDASKRVEEMIRDVYRSSDAMFETVDQEVAKVKKNQAITSDSRKQYEVIAKTVSLTSNQIRQIVDSTGRQSEETKEIAQQVDIITQVAEETASSTEEVAAAVEELTASLQELTTGANDLADLAKELSELGRSVS</sequence>
<evidence type="ECO:0000313" key="2">
    <source>
        <dbReference type="Proteomes" id="UP000268469"/>
    </source>
</evidence>
<dbReference type="EMBL" id="QNBE01000029">
    <property type="protein sequence ID" value="RKX70718.1"/>
    <property type="molecule type" value="Genomic_DNA"/>
</dbReference>
<accession>A0A660SIV0</accession>
<dbReference type="SUPFAM" id="SSF58104">
    <property type="entry name" value="Methyl-accepting chemotaxis protein (MCP) signaling domain"/>
    <property type="match status" value="1"/>
</dbReference>
<evidence type="ECO:0008006" key="3">
    <source>
        <dbReference type="Google" id="ProtNLM"/>
    </source>
</evidence>
<reference evidence="1 2" key="1">
    <citation type="submission" date="2018-06" db="EMBL/GenBank/DDBJ databases">
        <title>Extensive metabolic versatility and redundancy in microbially diverse, dynamic hydrothermal sediments.</title>
        <authorList>
            <person name="Dombrowski N."/>
            <person name="Teske A."/>
            <person name="Baker B.J."/>
        </authorList>
    </citation>
    <scope>NUCLEOTIDE SEQUENCE [LARGE SCALE GENOMIC DNA]</scope>
    <source>
        <strain evidence="1">B36_G15</strain>
    </source>
</reference>
<feature type="non-terminal residue" evidence="1">
    <location>
        <position position="1"/>
    </location>
</feature>
<dbReference type="AlphaFoldDB" id="A0A660SIV0"/>
<name>A0A660SIV0_UNCW3</name>
<evidence type="ECO:0000313" key="1">
    <source>
        <dbReference type="EMBL" id="RKX70718.1"/>
    </source>
</evidence>
<proteinExistence type="predicted"/>
<organism evidence="1 2">
    <name type="scientific">candidate division WOR-3 bacterium</name>
    <dbReference type="NCBI Taxonomy" id="2052148"/>
    <lineage>
        <taxon>Bacteria</taxon>
        <taxon>Bacteria division WOR-3</taxon>
    </lineage>
</organism>